<gene>
    <name evidence="2" type="ORF">SAMN02745133_01485</name>
</gene>
<dbReference type="InterPro" id="IPR029055">
    <property type="entry name" value="Ntn_hydrolases_N"/>
</dbReference>
<accession>A0A1M4XK86</accession>
<dbReference type="SUPFAM" id="SSF56235">
    <property type="entry name" value="N-terminal nucleophile aminohydrolases (Ntn hydrolases)"/>
    <property type="match status" value="1"/>
</dbReference>
<dbReference type="GO" id="GO:0016787">
    <property type="term" value="F:hydrolase activity"/>
    <property type="evidence" value="ECO:0007669"/>
    <property type="project" value="UniProtKB-KW"/>
</dbReference>
<dbReference type="PANTHER" id="PTHR39328">
    <property type="entry name" value="BLL2871 PROTEIN"/>
    <property type="match status" value="1"/>
</dbReference>
<evidence type="ECO:0000313" key="3">
    <source>
        <dbReference type="Proteomes" id="UP000184148"/>
    </source>
</evidence>
<dbReference type="STRING" id="1121429.SAMN02745133_01485"/>
<dbReference type="InterPro" id="IPR010430">
    <property type="entry name" value="DUF1028"/>
</dbReference>
<dbReference type="EMBL" id="FQUY01000008">
    <property type="protein sequence ID" value="SHE93974.1"/>
    <property type="molecule type" value="Genomic_DNA"/>
</dbReference>
<dbReference type="Pfam" id="PF06267">
    <property type="entry name" value="DUF1028"/>
    <property type="match status" value="1"/>
</dbReference>
<feature type="domain" description="Putative peptidoglycan binding" evidence="1">
    <location>
        <begin position="190"/>
        <end position="262"/>
    </location>
</feature>
<dbReference type="AlphaFoldDB" id="A0A1M4XK86"/>
<sequence>MAVQSKFLSVGSVVPWVKAGVGAIATQSWANTKYGTEGLKLLEQGLSPREVIDKLTAEDEGRNLRQVGIVAANGASASFTGSECYPWAGHICGENFACQGNILVGAATVQAMADTFKTTEGDLAAKLLAALDAGQQAGGDSRGKQSAALYVAKEKGGYGGYNDRYIDLRVDDHPEPIKELMRIHKLYKLYFYKTRPEDILPIEGALVTEIQELLNKWGYQTPVSGVMDETFNQALQTFYLTENFDERICQKGFIDREVLEFMRQKAE</sequence>
<keyword evidence="3" id="KW-1185">Reference proteome</keyword>
<organism evidence="2 3">
    <name type="scientific">Desulforamulus putei DSM 12395</name>
    <dbReference type="NCBI Taxonomy" id="1121429"/>
    <lineage>
        <taxon>Bacteria</taxon>
        <taxon>Bacillati</taxon>
        <taxon>Bacillota</taxon>
        <taxon>Clostridia</taxon>
        <taxon>Eubacteriales</taxon>
        <taxon>Peptococcaceae</taxon>
        <taxon>Desulforamulus</taxon>
    </lineage>
</organism>
<dbReference type="PANTHER" id="PTHR39328:SF1">
    <property type="entry name" value="BLL2871 PROTEIN"/>
    <property type="match status" value="1"/>
</dbReference>
<dbReference type="Gene3D" id="3.60.20.10">
    <property type="entry name" value="Glutamine Phosphoribosylpyrophosphate, subunit 1, domain 1"/>
    <property type="match status" value="1"/>
</dbReference>
<dbReference type="Pfam" id="PF08823">
    <property type="entry name" value="PG_binding_2"/>
    <property type="match status" value="1"/>
</dbReference>
<name>A0A1M4XK86_9FIRM</name>
<proteinExistence type="predicted"/>
<protein>
    <submittedName>
        <fullName evidence="2">Uncharacterized conserved protein, Ntn-hydrolase superfamily</fullName>
    </submittedName>
</protein>
<evidence type="ECO:0000313" key="2">
    <source>
        <dbReference type="EMBL" id="SHE93974.1"/>
    </source>
</evidence>
<evidence type="ECO:0000259" key="1">
    <source>
        <dbReference type="Pfam" id="PF08823"/>
    </source>
</evidence>
<reference evidence="3" key="1">
    <citation type="submission" date="2016-11" db="EMBL/GenBank/DDBJ databases">
        <authorList>
            <person name="Varghese N."/>
            <person name="Submissions S."/>
        </authorList>
    </citation>
    <scope>NUCLEOTIDE SEQUENCE [LARGE SCALE GENOMIC DNA]</scope>
    <source>
        <strain evidence="3">DSM 12395</strain>
    </source>
</reference>
<dbReference type="Proteomes" id="UP000184148">
    <property type="component" value="Unassembled WGS sequence"/>
</dbReference>
<keyword evidence="2" id="KW-0378">Hydrolase</keyword>
<dbReference type="InterPro" id="IPR014927">
    <property type="entry name" value="PG-bd_2"/>
</dbReference>